<reference evidence="3" key="2">
    <citation type="submission" date="2019-10" db="EMBL/GenBank/DDBJ databases">
        <authorList>
            <consortium name="NCBI Genome Project"/>
        </authorList>
    </citation>
    <scope>NUCLEOTIDE SEQUENCE</scope>
    <source>
        <strain evidence="3">NI907</strain>
    </source>
</reference>
<dbReference type="GeneID" id="41961067"/>
<reference evidence="2 3" key="1">
    <citation type="journal article" date="2019" name="Mol. Biol. Evol.">
        <title>Blast fungal genomes show frequent chromosomal changes, gene gains and losses, and effector gene turnover.</title>
        <authorList>
            <person name="Gomez Luciano L.B."/>
            <person name="Jason Tsai I."/>
            <person name="Chuma I."/>
            <person name="Tosa Y."/>
            <person name="Chen Y.H."/>
            <person name="Li J.Y."/>
            <person name="Li M.Y."/>
            <person name="Jade Lu M.Y."/>
            <person name="Nakayashiki H."/>
            <person name="Li W.H."/>
        </authorList>
    </citation>
    <scope>NUCLEOTIDE SEQUENCE [LARGE SCALE GENOMIC DNA]</scope>
    <source>
        <strain evidence="2 3">NI907</strain>
    </source>
</reference>
<feature type="compositionally biased region" description="Acidic residues" evidence="1">
    <location>
        <begin position="1"/>
        <end position="10"/>
    </location>
</feature>
<evidence type="ECO:0000256" key="1">
    <source>
        <dbReference type="SAM" id="MobiDB-lite"/>
    </source>
</evidence>
<feature type="compositionally biased region" description="Polar residues" evidence="1">
    <location>
        <begin position="11"/>
        <end position="22"/>
    </location>
</feature>
<dbReference type="AlphaFoldDB" id="A0A6P8B7R8"/>
<dbReference type="RefSeq" id="XP_030983261.1">
    <property type="nucleotide sequence ID" value="XM_031126158.1"/>
</dbReference>
<gene>
    <name evidence="3" type="ORF">PgNI_06131</name>
</gene>
<dbReference type="Proteomes" id="UP000515153">
    <property type="component" value="Chromosome I"/>
</dbReference>
<evidence type="ECO:0000313" key="3">
    <source>
        <dbReference type="RefSeq" id="XP_030983261.1"/>
    </source>
</evidence>
<proteinExistence type="predicted"/>
<protein>
    <submittedName>
        <fullName evidence="3">Uncharacterized protein</fullName>
    </submittedName>
</protein>
<feature type="region of interest" description="Disordered" evidence="1">
    <location>
        <begin position="1"/>
        <end position="22"/>
    </location>
</feature>
<name>A0A6P8B7R8_PYRGI</name>
<dbReference type="KEGG" id="pgri:PgNI_06131"/>
<evidence type="ECO:0000313" key="2">
    <source>
        <dbReference type="Proteomes" id="UP000515153"/>
    </source>
</evidence>
<organism evidence="2 3">
    <name type="scientific">Pyricularia grisea</name>
    <name type="common">Crabgrass-specific blast fungus</name>
    <name type="synonym">Magnaporthe grisea</name>
    <dbReference type="NCBI Taxonomy" id="148305"/>
    <lineage>
        <taxon>Eukaryota</taxon>
        <taxon>Fungi</taxon>
        <taxon>Dikarya</taxon>
        <taxon>Ascomycota</taxon>
        <taxon>Pezizomycotina</taxon>
        <taxon>Sordariomycetes</taxon>
        <taxon>Sordariomycetidae</taxon>
        <taxon>Magnaporthales</taxon>
        <taxon>Pyriculariaceae</taxon>
        <taxon>Pyricularia</taxon>
    </lineage>
</organism>
<sequence length="86" mass="9404">MNDECCEDDQMATTRTTTGSINHDQHHVKQTPAFHAPIGAHTGCLKAYHRLEVTGCIMQTAITDLGIVGKSMYLTYAAPQRESLLG</sequence>
<keyword evidence="2" id="KW-1185">Reference proteome</keyword>
<accession>A0A6P8B7R8</accession>
<reference evidence="3" key="3">
    <citation type="submission" date="2025-08" db="UniProtKB">
        <authorList>
            <consortium name="RefSeq"/>
        </authorList>
    </citation>
    <scope>IDENTIFICATION</scope>
    <source>
        <strain evidence="3">NI907</strain>
    </source>
</reference>